<evidence type="ECO:0000313" key="3">
    <source>
        <dbReference type="Proteomes" id="UP000199520"/>
    </source>
</evidence>
<proteinExistence type="predicted"/>
<protein>
    <submittedName>
        <fullName evidence="2">Predicted nuclease of the RNAse H fold, HicB family</fullName>
    </submittedName>
</protein>
<dbReference type="Proteomes" id="UP000199520">
    <property type="component" value="Unassembled WGS sequence"/>
</dbReference>
<dbReference type="InterPro" id="IPR031807">
    <property type="entry name" value="HicB-like"/>
</dbReference>
<accession>A0A1I4HQ08</accession>
<dbReference type="InterPro" id="IPR035069">
    <property type="entry name" value="TTHA1013/TTHA0281-like"/>
</dbReference>
<dbReference type="PANTHER" id="PTHR34504">
    <property type="entry name" value="ANTITOXIN HICB"/>
    <property type="match status" value="1"/>
</dbReference>
<reference evidence="3" key="1">
    <citation type="submission" date="2016-10" db="EMBL/GenBank/DDBJ databases">
        <authorList>
            <person name="Varghese N."/>
            <person name="Submissions S."/>
        </authorList>
    </citation>
    <scope>NUCLEOTIDE SEQUENCE [LARGE SCALE GENOMIC DNA]</scope>
    <source>
        <strain evidence="3">DSM 13327</strain>
    </source>
</reference>
<dbReference type="Gene3D" id="3.30.160.250">
    <property type="match status" value="1"/>
</dbReference>
<feature type="domain" description="HicB-like antitoxin of toxin-antitoxin system" evidence="1">
    <location>
        <begin position="81"/>
        <end position="139"/>
    </location>
</feature>
<dbReference type="STRING" id="1123291.SAMN04490355_1004141"/>
<dbReference type="AlphaFoldDB" id="A0A1I4HQ08"/>
<evidence type="ECO:0000313" key="2">
    <source>
        <dbReference type="EMBL" id="SFL43843.1"/>
    </source>
</evidence>
<dbReference type="Pfam" id="PF15919">
    <property type="entry name" value="HicB_lk_antitox"/>
    <property type="match status" value="1"/>
</dbReference>
<dbReference type="PANTHER" id="PTHR34504:SF2">
    <property type="entry name" value="UPF0150 PROTEIN SSL0259"/>
    <property type="match status" value="1"/>
</dbReference>
<keyword evidence="3" id="KW-1185">Reference proteome</keyword>
<sequence length="141" mass="15706">MNVGELKKILRGLKDDTPIRVVTKGIRPYKYGGGKCVGIEFANPCYNQDKPSEVWLDIYTDVPTKIVGGEKDFEYYMSLPYTVIIQPSPEGGFVAKIRELPGCLSQGDTEEEALEMIQDAKMAWIDIAIQDGTDITEPNKS</sequence>
<dbReference type="SUPFAM" id="SSF143100">
    <property type="entry name" value="TTHA1013/TTHA0281-like"/>
    <property type="match status" value="1"/>
</dbReference>
<dbReference type="EMBL" id="FOTS01000004">
    <property type="protein sequence ID" value="SFL43843.1"/>
    <property type="molecule type" value="Genomic_DNA"/>
</dbReference>
<gene>
    <name evidence="2" type="ORF">SAMN04490355_1004141</name>
</gene>
<dbReference type="InterPro" id="IPR051404">
    <property type="entry name" value="TA_system_antitoxin"/>
</dbReference>
<dbReference type="RefSeq" id="WP_217645037.1">
    <property type="nucleotide sequence ID" value="NZ_FOTS01000004.1"/>
</dbReference>
<name>A0A1I4HQ08_9FIRM</name>
<organism evidence="2 3">
    <name type="scientific">Pelosinus propionicus DSM 13327</name>
    <dbReference type="NCBI Taxonomy" id="1123291"/>
    <lineage>
        <taxon>Bacteria</taxon>
        <taxon>Bacillati</taxon>
        <taxon>Bacillota</taxon>
        <taxon>Negativicutes</taxon>
        <taxon>Selenomonadales</taxon>
        <taxon>Sporomusaceae</taxon>
        <taxon>Pelosinus</taxon>
    </lineage>
</organism>
<evidence type="ECO:0000259" key="1">
    <source>
        <dbReference type="Pfam" id="PF15919"/>
    </source>
</evidence>